<dbReference type="Gene3D" id="3.20.20.140">
    <property type="entry name" value="Metal-dependent hydrolases"/>
    <property type="match status" value="1"/>
</dbReference>
<dbReference type="PANTHER" id="PTHR21240:SF28">
    <property type="entry name" value="ISO-OROTATE DECARBOXYLASE (EUROFUNG)"/>
    <property type="match status" value="1"/>
</dbReference>
<protein>
    <recommendedName>
        <fullName evidence="2">Amidohydrolase-related domain-containing protein</fullName>
    </recommendedName>
</protein>
<name>A0A382SXR9_9ZZZZ</name>
<evidence type="ECO:0000256" key="1">
    <source>
        <dbReference type="ARBA" id="ARBA00023239"/>
    </source>
</evidence>
<evidence type="ECO:0000313" key="3">
    <source>
        <dbReference type="EMBL" id="SVD14533.1"/>
    </source>
</evidence>
<dbReference type="InterPro" id="IPR006680">
    <property type="entry name" value="Amidohydro-rel"/>
</dbReference>
<dbReference type="GO" id="GO:0005737">
    <property type="term" value="C:cytoplasm"/>
    <property type="evidence" value="ECO:0007669"/>
    <property type="project" value="TreeGrafter"/>
</dbReference>
<dbReference type="SUPFAM" id="SSF51556">
    <property type="entry name" value="Metallo-dependent hydrolases"/>
    <property type="match status" value="1"/>
</dbReference>
<dbReference type="GO" id="GO:0016787">
    <property type="term" value="F:hydrolase activity"/>
    <property type="evidence" value="ECO:0007669"/>
    <property type="project" value="InterPro"/>
</dbReference>
<dbReference type="Pfam" id="PF04909">
    <property type="entry name" value="Amidohydro_2"/>
    <property type="match status" value="1"/>
</dbReference>
<dbReference type="AlphaFoldDB" id="A0A382SXR9"/>
<dbReference type="PANTHER" id="PTHR21240">
    <property type="entry name" value="2-AMINO-3-CARBOXYLMUCONATE-6-SEMIALDEHYDE DECARBOXYLASE"/>
    <property type="match status" value="1"/>
</dbReference>
<keyword evidence="1" id="KW-0456">Lyase</keyword>
<dbReference type="InterPro" id="IPR032466">
    <property type="entry name" value="Metal_Hydrolase"/>
</dbReference>
<sequence length="175" mass="19088">MVIDSHCHILPPSFQERRSELSRRDATFGSLLSRDDAVLADVEALLVDMDRDGVEHSVVMGMGWTDFRLAQEANEYIIEAVANNPGRLTGFCSVSPNWGAEAVAEVERCTSAGLKGVGELHPHTQGFDIADKTVMEPLMETANRLGLPVLVHASEPVGHQYPGKGQTTPGKLYKF</sequence>
<dbReference type="GO" id="GO:0019748">
    <property type="term" value="P:secondary metabolic process"/>
    <property type="evidence" value="ECO:0007669"/>
    <property type="project" value="TreeGrafter"/>
</dbReference>
<accession>A0A382SXR9</accession>
<dbReference type="InterPro" id="IPR032465">
    <property type="entry name" value="ACMSD"/>
</dbReference>
<evidence type="ECO:0000259" key="2">
    <source>
        <dbReference type="Pfam" id="PF04909"/>
    </source>
</evidence>
<feature type="domain" description="Amidohydrolase-related" evidence="2">
    <location>
        <begin position="3"/>
        <end position="161"/>
    </location>
</feature>
<proteinExistence type="predicted"/>
<dbReference type="CDD" id="cd01292">
    <property type="entry name" value="metallo-dependent_hydrolases"/>
    <property type="match status" value="1"/>
</dbReference>
<organism evidence="3">
    <name type="scientific">marine metagenome</name>
    <dbReference type="NCBI Taxonomy" id="408172"/>
    <lineage>
        <taxon>unclassified sequences</taxon>
        <taxon>metagenomes</taxon>
        <taxon>ecological metagenomes</taxon>
    </lineage>
</organism>
<reference evidence="3" key="1">
    <citation type="submission" date="2018-05" db="EMBL/GenBank/DDBJ databases">
        <authorList>
            <person name="Lanie J.A."/>
            <person name="Ng W.-L."/>
            <person name="Kazmierczak K.M."/>
            <person name="Andrzejewski T.M."/>
            <person name="Davidsen T.M."/>
            <person name="Wayne K.J."/>
            <person name="Tettelin H."/>
            <person name="Glass J.I."/>
            <person name="Rusch D."/>
            <person name="Podicherti R."/>
            <person name="Tsui H.-C.T."/>
            <person name="Winkler M.E."/>
        </authorList>
    </citation>
    <scope>NUCLEOTIDE SEQUENCE</scope>
</reference>
<dbReference type="EMBL" id="UINC01132302">
    <property type="protein sequence ID" value="SVD14533.1"/>
    <property type="molecule type" value="Genomic_DNA"/>
</dbReference>
<gene>
    <name evidence="3" type="ORF">METZ01_LOCUS367387</name>
</gene>
<dbReference type="GO" id="GO:0016831">
    <property type="term" value="F:carboxy-lyase activity"/>
    <property type="evidence" value="ECO:0007669"/>
    <property type="project" value="InterPro"/>
</dbReference>
<feature type="non-terminal residue" evidence="3">
    <location>
        <position position="175"/>
    </location>
</feature>